<feature type="domain" description="Phosphoribosyltransferase" evidence="2">
    <location>
        <begin position="168"/>
        <end position="203"/>
    </location>
</feature>
<dbReference type="InterPro" id="IPR044005">
    <property type="entry name" value="DZR_2"/>
</dbReference>
<reference evidence="4 5" key="1">
    <citation type="submission" date="2020-04" db="EMBL/GenBank/DDBJ databases">
        <authorList>
            <person name="Hitch T.C.A."/>
            <person name="Wylensek D."/>
            <person name="Clavel T."/>
        </authorList>
    </citation>
    <scope>NUCLEOTIDE SEQUENCE [LARGE SCALE GENOMIC DNA]</scope>
    <source>
        <strain evidence="4 5">Oil-RF-744-FAT-WT-6-1</strain>
    </source>
</reference>
<dbReference type="SUPFAM" id="SSF53271">
    <property type="entry name" value="PRTase-like"/>
    <property type="match status" value="1"/>
</dbReference>
<evidence type="ECO:0000259" key="2">
    <source>
        <dbReference type="Pfam" id="PF00156"/>
    </source>
</evidence>
<evidence type="ECO:0000313" key="4">
    <source>
        <dbReference type="EMBL" id="NME28151.1"/>
    </source>
</evidence>
<comment type="caution">
    <text evidence="4">The sequence shown here is derived from an EMBL/GenBank/DDBJ whole genome shotgun (WGS) entry which is preliminary data.</text>
</comment>
<protein>
    <submittedName>
        <fullName evidence="4">ComF family protein</fullName>
    </submittedName>
</protein>
<dbReference type="Pfam" id="PF18912">
    <property type="entry name" value="DZR_2"/>
    <property type="match status" value="1"/>
</dbReference>
<dbReference type="CDD" id="cd06223">
    <property type="entry name" value="PRTases_typeI"/>
    <property type="match status" value="1"/>
</dbReference>
<accession>A0A848BPA8</accession>
<evidence type="ECO:0000256" key="1">
    <source>
        <dbReference type="ARBA" id="ARBA00008007"/>
    </source>
</evidence>
<sequence length="211" mass="24333">MTNWLHTLLYPPRCPGCGRPVKRHGTWCSLCFQSVWHPRIIDGSRRNNLDGCYALTDYRGCIRRVLQQIKYERKFQYEAACLYLLSRFPWMRDIQLDIAVPVPLSLIRLQKRGYNQSEFIFRSWAETFTVWSDALQRRRATQSQWTLSRPERAKNVADGFSVKYGVRIQGKSILLVDDIYTTGATMESCAHALKKKGVARVTGLVIASGAR</sequence>
<dbReference type="InterPro" id="IPR051910">
    <property type="entry name" value="ComF/GntX_DNA_util-trans"/>
</dbReference>
<gene>
    <name evidence="4" type="ORF">HF872_05875</name>
</gene>
<name>A0A848BPA8_9FIRM</name>
<dbReference type="EMBL" id="JABAFG010000007">
    <property type="protein sequence ID" value="NME28151.1"/>
    <property type="molecule type" value="Genomic_DNA"/>
</dbReference>
<dbReference type="Pfam" id="PF00156">
    <property type="entry name" value="Pribosyltran"/>
    <property type="match status" value="1"/>
</dbReference>
<evidence type="ECO:0000259" key="3">
    <source>
        <dbReference type="Pfam" id="PF18912"/>
    </source>
</evidence>
<dbReference type="InterPro" id="IPR029057">
    <property type="entry name" value="PRTase-like"/>
</dbReference>
<dbReference type="PANTHER" id="PTHR47505">
    <property type="entry name" value="DNA UTILIZATION PROTEIN YHGH"/>
    <property type="match status" value="1"/>
</dbReference>
<dbReference type="InterPro" id="IPR000836">
    <property type="entry name" value="PRTase_dom"/>
</dbReference>
<dbReference type="Gene3D" id="3.40.50.2020">
    <property type="match status" value="1"/>
</dbReference>
<dbReference type="AlphaFoldDB" id="A0A848BPA8"/>
<comment type="similarity">
    <text evidence="1">Belongs to the ComF/GntX family.</text>
</comment>
<organism evidence="4 5">
    <name type="scientific">Megasphaera hexanoica</name>
    <dbReference type="NCBI Taxonomy" id="1675036"/>
    <lineage>
        <taxon>Bacteria</taxon>
        <taxon>Bacillati</taxon>
        <taxon>Bacillota</taxon>
        <taxon>Negativicutes</taxon>
        <taxon>Veillonellales</taxon>
        <taxon>Veillonellaceae</taxon>
        <taxon>Megasphaera</taxon>
    </lineage>
</organism>
<dbReference type="RefSeq" id="WP_170087472.1">
    <property type="nucleotide sequence ID" value="NZ_JABAFG010000007.1"/>
</dbReference>
<proteinExistence type="inferred from homology"/>
<dbReference type="Proteomes" id="UP000591071">
    <property type="component" value="Unassembled WGS sequence"/>
</dbReference>
<dbReference type="PANTHER" id="PTHR47505:SF1">
    <property type="entry name" value="DNA UTILIZATION PROTEIN YHGH"/>
    <property type="match status" value="1"/>
</dbReference>
<feature type="domain" description="Double zinc ribbon" evidence="3">
    <location>
        <begin position="7"/>
        <end position="35"/>
    </location>
</feature>
<evidence type="ECO:0000313" key="5">
    <source>
        <dbReference type="Proteomes" id="UP000591071"/>
    </source>
</evidence>